<name>A0A212K9X5_9BACT</name>
<feature type="transmembrane region" description="Helical" evidence="1">
    <location>
        <begin position="87"/>
        <end position="106"/>
    </location>
</feature>
<feature type="transmembrane region" description="Helical" evidence="1">
    <location>
        <begin position="55"/>
        <end position="75"/>
    </location>
</feature>
<dbReference type="AlphaFoldDB" id="A0A212K9X5"/>
<protein>
    <recommendedName>
        <fullName evidence="3">O-antigen polymerase</fullName>
    </recommendedName>
</protein>
<keyword evidence="1" id="KW-0472">Membrane</keyword>
<evidence type="ECO:0000313" key="2">
    <source>
        <dbReference type="EMBL" id="SBW08549.1"/>
    </source>
</evidence>
<accession>A0A212K9X5</accession>
<keyword evidence="1" id="KW-0812">Transmembrane</keyword>
<evidence type="ECO:0000256" key="1">
    <source>
        <dbReference type="SAM" id="Phobius"/>
    </source>
</evidence>
<gene>
    <name evidence="2" type="ORF">KL86DYS2_13400</name>
</gene>
<keyword evidence="1" id="KW-1133">Transmembrane helix</keyword>
<feature type="transmembrane region" description="Helical" evidence="1">
    <location>
        <begin position="203"/>
        <end position="219"/>
    </location>
</feature>
<feature type="transmembrane region" description="Helical" evidence="1">
    <location>
        <begin position="168"/>
        <end position="191"/>
    </location>
</feature>
<feature type="transmembrane region" description="Helical" evidence="1">
    <location>
        <begin position="118"/>
        <end position="137"/>
    </location>
</feature>
<reference evidence="2" key="1">
    <citation type="submission" date="2016-04" db="EMBL/GenBank/DDBJ databases">
        <authorList>
            <person name="Evans L.H."/>
            <person name="Alamgir A."/>
            <person name="Owens N."/>
            <person name="Weber N.D."/>
            <person name="Virtaneva K."/>
            <person name="Barbian K."/>
            <person name="Babar A."/>
            <person name="Rosenke K."/>
        </authorList>
    </citation>
    <scope>NUCLEOTIDE SEQUENCE</scope>
    <source>
        <strain evidence="2">86-2</strain>
    </source>
</reference>
<feature type="transmembrane region" description="Helical" evidence="1">
    <location>
        <begin position="332"/>
        <end position="350"/>
    </location>
</feature>
<feature type="transmembrane region" description="Helical" evidence="1">
    <location>
        <begin position="225"/>
        <end position="241"/>
    </location>
</feature>
<feature type="transmembrane region" description="Helical" evidence="1">
    <location>
        <begin position="253"/>
        <end position="272"/>
    </location>
</feature>
<evidence type="ECO:0008006" key="3">
    <source>
        <dbReference type="Google" id="ProtNLM"/>
    </source>
</evidence>
<sequence length="424" mass="48430">MPKLKQVLPMLVPLLVTFYYIYPQALDVRGSSFISLSGLIGLAIYAYHRFPFREVVYVMVATFALFLIFYTSVWYNGADDGGFSFDYVKSRIAWFFTAYIIMLLIFKIHKKPTLNTVLLYIIGAIALQSLCAFLMYISDPVKEFLISLQMEGGEYTEEIMEEAGGQRLLGYGIGFFGAGAISGIALILLSYLFMRMKLTTKEFIILATLYVFIFYIGLFMARTTIVGMAVGFALIAVLYLWDNRAVKKQAKTFVIAAAFLMVAGYTFAMFYFSSFTDWAFELFTNLFVHGRLETKFSSGLSQMFLIPTKFSELIIGQGTATFFGTDVGYSRLLFFSGIIGTLGFFVYQLYIIKLSLTKDWGVNMVAISMFVYTLALNVKGLIDLNLILYIIFFYFMFYKYYVYMPNLYAKSKIKMKRKSISNKI</sequence>
<organism evidence="2">
    <name type="scientific">uncultured Dysgonomonas sp</name>
    <dbReference type="NCBI Taxonomy" id="206096"/>
    <lineage>
        <taxon>Bacteria</taxon>
        <taxon>Pseudomonadati</taxon>
        <taxon>Bacteroidota</taxon>
        <taxon>Bacteroidia</taxon>
        <taxon>Bacteroidales</taxon>
        <taxon>Dysgonomonadaceae</taxon>
        <taxon>Dysgonomonas</taxon>
        <taxon>environmental samples</taxon>
    </lineage>
</organism>
<feature type="transmembrane region" description="Helical" evidence="1">
    <location>
        <begin position="7"/>
        <end position="22"/>
    </location>
</feature>
<feature type="transmembrane region" description="Helical" evidence="1">
    <location>
        <begin position="28"/>
        <end position="48"/>
    </location>
</feature>
<proteinExistence type="predicted"/>
<feature type="transmembrane region" description="Helical" evidence="1">
    <location>
        <begin position="386"/>
        <end position="409"/>
    </location>
</feature>
<dbReference type="EMBL" id="FLUL01000001">
    <property type="protein sequence ID" value="SBW08549.1"/>
    <property type="molecule type" value="Genomic_DNA"/>
</dbReference>
<dbReference type="RefSeq" id="WP_296952167.1">
    <property type="nucleotide sequence ID" value="NZ_LT599021.1"/>
</dbReference>
<feature type="transmembrane region" description="Helical" evidence="1">
    <location>
        <begin position="362"/>
        <end position="380"/>
    </location>
</feature>